<accession>A0A858RBE3</accession>
<keyword evidence="2" id="KW-1185">Reference proteome</keyword>
<proteinExistence type="predicted"/>
<reference evidence="1" key="1">
    <citation type="submission" date="2020-04" db="EMBL/GenBank/DDBJ databases">
        <title>A desert anoxygenic phototrophic bacterium fixes CO2 using RubisCO under aerobic conditions.</title>
        <authorList>
            <person name="Tang K."/>
        </authorList>
    </citation>
    <scope>NUCLEOTIDE SEQUENCE [LARGE SCALE GENOMIC DNA]</scope>
    <source>
        <strain evidence="1">MIMtkB3</strain>
    </source>
</reference>
<protein>
    <submittedName>
        <fullName evidence="1">Uncharacterized protein</fullName>
    </submittedName>
</protein>
<sequence>MTLDQLRRRLRTVHARLGMEGRLALTLDQDVGDRCYVTHWVRPDGSAFEDCRAVGQGTVVECLAALERYAAAYRPQLTAEDVGRTLGLLPRGRLSG</sequence>
<evidence type="ECO:0000313" key="2">
    <source>
        <dbReference type="Proteomes" id="UP000501891"/>
    </source>
</evidence>
<gene>
    <name evidence="1" type="ORF">HHL28_06865</name>
</gene>
<dbReference type="EMBL" id="CP051775">
    <property type="protein sequence ID" value="QJE74810.1"/>
    <property type="molecule type" value="Genomic_DNA"/>
</dbReference>
<organism evidence="1 2">
    <name type="scientific">Aerophototrophica crusticola</name>
    <dbReference type="NCBI Taxonomy" id="1709002"/>
    <lineage>
        <taxon>Bacteria</taxon>
        <taxon>Pseudomonadati</taxon>
        <taxon>Pseudomonadota</taxon>
        <taxon>Alphaproteobacteria</taxon>
        <taxon>Rhodospirillales</taxon>
        <taxon>Rhodospirillaceae</taxon>
        <taxon>Aerophototrophica</taxon>
    </lineage>
</organism>
<dbReference type="KEGG" id="acru:HHL28_06865"/>
<dbReference type="AlphaFoldDB" id="A0A858RBE3"/>
<name>A0A858RBE3_9PROT</name>
<dbReference type="Proteomes" id="UP000501891">
    <property type="component" value="Chromosome"/>
</dbReference>
<evidence type="ECO:0000313" key="1">
    <source>
        <dbReference type="EMBL" id="QJE74810.1"/>
    </source>
</evidence>